<evidence type="ECO:0000256" key="8">
    <source>
        <dbReference type="PROSITE-ProRule" id="PRU00703"/>
    </source>
</evidence>
<evidence type="ECO:0000256" key="9">
    <source>
        <dbReference type="SAM" id="Phobius"/>
    </source>
</evidence>
<feature type="transmembrane region" description="Helical" evidence="9">
    <location>
        <begin position="271"/>
        <end position="291"/>
    </location>
</feature>
<dbReference type="InterPro" id="IPR006669">
    <property type="entry name" value="MgtE_transporter"/>
</dbReference>
<dbReference type="SUPFAM" id="SSF161093">
    <property type="entry name" value="MgtE membrane domain-like"/>
    <property type="match status" value="1"/>
</dbReference>
<evidence type="ECO:0000256" key="6">
    <source>
        <dbReference type="ARBA" id="ARBA00022989"/>
    </source>
</evidence>
<feature type="transmembrane region" description="Helical" evidence="9">
    <location>
        <begin position="311"/>
        <end position="330"/>
    </location>
</feature>
<evidence type="ECO:0000256" key="2">
    <source>
        <dbReference type="ARBA" id="ARBA00009749"/>
    </source>
</evidence>
<protein>
    <submittedName>
        <fullName evidence="11">Magnesium transporter MgtE</fullName>
    </submittedName>
</protein>
<dbReference type="Proteomes" id="UP000317648">
    <property type="component" value="Chromosome"/>
</dbReference>
<evidence type="ECO:0000256" key="4">
    <source>
        <dbReference type="ARBA" id="ARBA00022692"/>
    </source>
</evidence>
<dbReference type="Gene3D" id="1.10.357.20">
    <property type="entry name" value="SLC41 divalent cation transporters, integral membrane domain"/>
    <property type="match status" value="1"/>
</dbReference>
<dbReference type="InterPro" id="IPR000644">
    <property type="entry name" value="CBS_dom"/>
</dbReference>
<feature type="transmembrane region" description="Helical" evidence="9">
    <location>
        <begin position="195"/>
        <end position="214"/>
    </location>
</feature>
<dbReference type="GO" id="GO:0016020">
    <property type="term" value="C:membrane"/>
    <property type="evidence" value="ECO:0007669"/>
    <property type="project" value="UniProtKB-SubCell"/>
</dbReference>
<keyword evidence="3" id="KW-0813">Transport</keyword>
<dbReference type="InterPro" id="IPR036739">
    <property type="entry name" value="SLC41_membr_dom_sf"/>
</dbReference>
<keyword evidence="7 9" id="KW-0472">Membrane</keyword>
<keyword evidence="6 9" id="KW-1133">Transmembrane helix</keyword>
<evidence type="ECO:0000313" key="12">
    <source>
        <dbReference type="Proteomes" id="UP000317648"/>
    </source>
</evidence>
<dbReference type="GO" id="GO:0015095">
    <property type="term" value="F:magnesium ion transmembrane transporter activity"/>
    <property type="evidence" value="ECO:0007669"/>
    <property type="project" value="InterPro"/>
</dbReference>
<dbReference type="Gene3D" id="3.10.580.10">
    <property type="entry name" value="CBS-domain"/>
    <property type="match status" value="1"/>
</dbReference>
<dbReference type="Pfam" id="PF00571">
    <property type="entry name" value="CBS"/>
    <property type="match status" value="2"/>
</dbReference>
<sequence>MATETSLGMDLDDPVTQHMRTECARLPVHLTAAEALAAIRENPPAGRVVYFYVVDEEDRLLGVVPTRRLLMSALDRKVGEMMIHPATCIPSTATVFDACEFFILYRLLAFPVVDAENRLLGVVDVELYTDELADLDRREASDDLFQLIGVKLQASQQESSFAGFQNRFPWLIANIAGGIMAAVLSGFFQAELEKVVALALFIPVVLALAESVSIQSVSLSLQRLHGRQPTLEAIFRKLQVEGGTGLFLGIASAACIAATAMVWLGQWKVALCLFGGISGGVTFAAVIGALIPNVLRYLQREPQVASGPIALAATDMMTLTMYFLLARWLFA</sequence>
<dbReference type="AlphaFoldDB" id="A0A518DP13"/>
<accession>A0A518DP13</accession>
<reference evidence="11 12" key="1">
    <citation type="submission" date="2019-02" db="EMBL/GenBank/DDBJ databases">
        <title>Deep-cultivation of Planctomycetes and their phenomic and genomic characterization uncovers novel biology.</title>
        <authorList>
            <person name="Wiegand S."/>
            <person name="Jogler M."/>
            <person name="Boedeker C."/>
            <person name="Pinto D."/>
            <person name="Vollmers J."/>
            <person name="Rivas-Marin E."/>
            <person name="Kohn T."/>
            <person name="Peeters S.H."/>
            <person name="Heuer A."/>
            <person name="Rast P."/>
            <person name="Oberbeckmann S."/>
            <person name="Bunk B."/>
            <person name="Jeske O."/>
            <person name="Meyerdierks A."/>
            <person name="Storesund J.E."/>
            <person name="Kallscheuer N."/>
            <person name="Luecker S."/>
            <person name="Lage O.M."/>
            <person name="Pohl T."/>
            <person name="Merkel B.J."/>
            <person name="Hornburger P."/>
            <person name="Mueller R.-W."/>
            <person name="Bruemmer F."/>
            <person name="Labrenz M."/>
            <person name="Spormann A.M."/>
            <person name="Op den Camp H."/>
            <person name="Overmann J."/>
            <person name="Amann R."/>
            <person name="Jetten M.S.M."/>
            <person name="Mascher T."/>
            <person name="Medema M.H."/>
            <person name="Devos D.P."/>
            <person name="Kaster A.-K."/>
            <person name="Ovreas L."/>
            <person name="Rohde M."/>
            <person name="Galperin M.Y."/>
            <person name="Jogler C."/>
        </authorList>
    </citation>
    <scope>NUCLEOTIDE SEQUENCE [LARGE SCALE GENOMIC DNA]</scope>
    <source>
        <strain evidence="11 12">Pla85_3_4</strain>
    </source>
</reference>
<dbReference type="Pfam" id="PF01769">
    <property type="entry name" value="MgtE"/>
    <property type="match status" value="1"/>
</dbReference>
<dbReference type="InterPro" id="IPR046342">
    <property type="entry name" value="CBS_dom_sf"/>
</dbReference>
<dbReference type="PROSITE" id="PS51371">
    <property type="entry name" value="CBS"/>
    <property type="match status" value="2"/>
</dbReference>
<dbReference type="SUPFAM" id="SSF54631">
    <property type="entry name" value="CBS-domain pair"/>
    <property type="match status" value="1"/>
</dbReference>
<name>A0A518DP13_9BACT</name>
<dbReference type="InterPro" id="IPR006667">
    <property type="entry name" value="SLC41_membr_dom"/>
</dbReference>
<dbReference type="RefSeq" id="WP_145050523.1">
    <property type="nucleotide sequence ID" value="NZ_CP036433.1"/>
</dbReference>
<dbReference type="SMART" id="SM00116">
    <property type="entry name" value="CBS"/>
    <property type="match status" value="2"/>
</dbReference>
<feature type="domain" description="CBS" evidence="10">
    <location>
        <begin position="82"/>
        <end position="141"/>
    </location>
</feature>
<keyword evidence="4 9" id="KW-0812">Transmembrane</keyword>
<keyword evidence="5" id="KW-0460">Magnesium</keyword>
<keyword evidence="12" id="KW-1185">Reference proteome</keyword>
<feature type="transmembrane region" description="Helical" evidence="9">
    <location>
        <begin position="168"/>
        <end position="188"/>
    </location>
</feature>
<evidence type="ECO:0000256" key="3">
    <source>
        <dbReference type="ARBA" id="ARBA00022448"/>
    </source>
</evidence>
<evidence type="ECO:0000313" key="11">
    <source>
        <dbReference type="EMBL" id="QDU93582.1"/>
    </source>
</evidence>
<proteinExistence type="inferred from homology"/>
<evidence type="ECO:0000256" key="7">
    <source>
        <dbReference type="ARBA" id="ARBA00023136"/>
    </source>
</evidence>
<dbReference type="CDD" id="cd04606">
    <property type="entry name" value="CBS_pair_Mg_transporter"/>
    <property type="match status" value="1"/>
</dbReference>
<dbReference type="PANTHER" id="PTHR43773:SF1">
    <property type="entry name" value="MAGNESIUM TRANSPORTER MGTE"/>
    <property type="match status" value="1"/>
</dbReference>
<comment type="subcellular location">
    <subcellularLocation>
        <location evidence="1">Membrane</location>
        <topology evidence="1">Multi-pass membrane protein</topology>
    </subcellularLocation>
</comment>
<evidence type="ECO:0000256" key="5">
    <source>
        <dbReference type="ARBA" id="ARBA00022842"/>
    </source>
</evidence>
<gene>
    <name evidence="11" type="primary">mgtE</name>
    <name evidence="11" type="ORF">Pla8534_13620</name>
</gene>
<evidence type="ECO:0000259" key="10">
    <source>
        <dbReference type="PROSITE" id="PS51371"/>
    </source>
</evidence>
<dbReference type="OrthoDB" id="9790355at2"/>
<feature type="domain" description="CBS" evidence="10">
    <location>
        <begin position="19"/>
        <end position="81"/>
    </location>
</feature>
<dbReference type="KEGG" id="lcre:Pla8534_13620"/>
<feature type="transmembrane region" description="Helical" evidence="9">
    <location>
        <begin position="245"/>
        <end position="264"/>
    </location>
</feature>
<evidence type="ECO:0000256" key="1">
    <source>
        <dbReference type="ARBA" id="ARBA00004141"/>
    </source>
</evidence>
<organism evidence="11 12">
    <name type="scientific">Lignipirellula cremea</name>
    <dbReference type="NCBI Taxonomy" id="2528010"/>
    <lineage>
        <taxon>Bacteria</taxon>
        <taxon>Pseudomonadati</taxon>
        <taxon>Planctomycetota</taxon>
        <taxon>Planctomycetia</taxon>
        <taxon>Pirellulales</taxon>
        <taxon>Pirellulaceae</taxon>
        <taxon>Lignipirellula</taxon>
    </lineage>
</organism>
<dbReference type="PANTHER" id="PTHR43773">
    <property type="entry name" value="MAGNESIUM TRANSPORTER MGTE"/>
    <property type="match status" value="1"/>
</dbReference>
<comment type="similarity">
    <text evidence="2">Belongs to the SLC41A transporter family.</text>
</comment>
<keyword evidence="8" id="KW-0129">CBS domain</keyword>
<dbReference type="EMBL" id="CP036433">
    <property type="protein sequence ID" value="QDU93582.1"/>
    <property type="molecule type" value="Genomic_DNA"/>
</dbReference>